<dbReference type="InterPro" id="IPR007110">
    <property type="entry name" value="Ig-like_dom"/>
</dbReference>
<keyword evidence="10" id="KW-1015">Disulfide bond</keyword>
<keyword evidence="9" id="KW-0564">Palmitate</keyword>
<dbReference type="Gene3D" id="2.60.40.10">
    <property type="entry name" value="Immunoglobulins"/>
    <property type="match status" value="1"/>
</dbReference>
<evidence type="ECO:0000256" key="13">
    <source>
        <dbReference type="ARBA" id="ARBA00023319"/>
    </source>
</evidence>
<accession>A0A851TDC8</accession>
<dbReference type="InterPro" id="IPR015468">
    <property type="entry name" value="CD8_asu"/>
</dbReference>
<dbReference type="InterPro" id="IPR013106">
    <property type="entry name" value="Ig_V-set"/>
</dbReference>
<keyword evidence="18" id="KW-1185">Reference proteome</keyword>
<keyword evidence="12" id="KW-0449">Lipoprotein</keyword>
<feature type="region of interest" description="Disordered" evidence="14">
    <location>
        <begin position="146"/>
        <end position="170"/>
    </location>
</feature>
<evidence type="ECO:0000256" key="1">
    <source>
        <dbReference type="ARBA" id="ARBA00004251"/>
    </source>
</evidence>
<keyword evidence="11" id="KW-0325">Glycoprotein</keyword>
<evidence type="ECO:0000256" key="6">
    <source>
        <dbReference type="ARBA" id="ARBA00022989"/>
    </source>
</evidence>
<dbReference type="Pfam" id="PF07686">
    <property type="entry name" value="V-set"/>
    <property type="match status" value="1"/>
</dbReference>
<feature type="transmembrane region" description="Helical" evidence="15">
    <location>
        <begin position="180"/>
        <end position="204"/>
    </location>
</feature>
<proteinExistence type="predicted"/>
<dbReference type="GO" id="GO:0045065">
    <property type="term" value="P:cytotoxic T cell differentiation"/>
    <property type="evidence" value="ECO:0007669"/>
    <property type="project" value="TreeGrafter"/>
</dbReference>
<evidence type="ECO:0000256" key="9">
    <source>
        <dbReference type="ARBA" id="ARBA00023139"/>
    </source>
</evidence>
<dbReference type="GO" id="GO:0002456">
    <property type="term" value="P:T cell mediated immunity"/>
    <property type="evidence" value="ECO:0007669"/>
    <property type="project" value="TreeGrafter"/>
</dbReference>
<dbReference type="PANTHER" id="PTHR10441">
    <property type="entry name" value="CD8 ALPHA CHAIN"/>
    <property type="match status" value="1"/>
</dbReference>
<organism evidence="17 18">
    <name type="scientific">Nothocercus nigrocapillus</name>
    <dbReference type="NCBI Taxonomy" id="1977171"/>
    <lineage>
        <taxon>Eukaryota</taxon>
        <taxon>Metazoa</taxon>
        <taxon>Chordata</taxon>
        <taxon>Craniata</taxon>
        <taxon>Vertebrata</taxon>
        <taxon>Euteleostomi</taxon>
        <taxon>Archelosauria</taxon>
        <taxon>Archosauria</taxon>
        <taxon>Dinosauria</taxon>
        <taxon>Saurischia</taxon>
        <taxon>Theropoda</taxon>
        <taxon>Coelurosauria</taxon>
        <taxon>Aves</taxon>
        <taxon>Palaeognathae</taxon>
        <taxon>Tinamiformes</taxon>
        <taxon>Tinamidae</taxon>
        <taxon>Nothocercus</taxon>
    </lineage>
</organism>
<evidence type="ECO:0000256" key="7">
    <source>
        <dbReference type="ARBA" id="ARBA00023130"/>
    </source>
</evidence>
<dbReference type="InterPro" id="IPR036179">
    <property type="entry name" value="Ig-like_dom_sf"/>
</dbReference>
<keyword evidence="13" id="KW-0393">Immunoglobulin domain</keyword>
<evidence type="ECO:0000256" key="11">
    <source>
        <dbReference type="ARBA" id="ARBA00023180"/>
    </source>
</evidence>
<name>A0A851TDC8_9AVES</name>
<dbReference type="AlphaFoldDB" id="A0A851TDC8"/>
<evidence type="ECO:0000256" key="10">
    <source>
        <dbReference type="ARBA" id="ARBA00023157"/>
    </source>
</evidence>
<keyword evidence="2" id="KW-1003">Cell membrane</keyword>
<feature type="non-terminal residue" evidence="17">
    <location>
        <position position="1"/>
    </location>
</feature>
<keyword evidence="5" id="KW-0391">Immunity</keyword>
<dbReference type="EMBL" id="WBNA01000224">
    <property type="protein sequence ID" value="NXD13965.1"/>
    <property type="molecule type" value="Genomic_DNA"/>
</dbReference>
<protein>
    <submittedName>
        <fullName evidence="17">CD8A protein</fullName>
    </submittedName>
</protein>
<evidence type="ECO:0000313" key="18">
    <source>
        <dbReference type="Proteomes" id="UP000661971"/>
    </source>
</evidence>
<keyword evidence="6 15" id="KW-1133">Transmembrane helix</keyword>
<dbReference type="GO" id="GO:0007166">
    <property type="term" value="P:cell surface receptor signaling pathway"/>
    <property type="evidence" value="ECO:0007669"/>
    <property type="project" value="TreeGrafter"/>
</dbReference>
<sequence>RPENGDRISLSPAGCCGIQGQRGTFAAKFRDSKITHPLRGRRLELECRPADGDVGVSWIKQEPGGTLRFLAFINALSRVTYQGSEPTSARFEAAKESSSFRLAVKSFSEQDQGTYFCLINKNQMLLFSTGQAAFLPVTTTKAPTTAAPTARGKVTPTESCTKTPAPETSKEKGLDFTCSMFIWIPLACSCLIFLIALVITVTLCQSKGPRSATAPR</sequence>
<evidence type="ECO:0000256" key="15">
    <source>
        <dbReference type="SAM" id="Phobius"/>
    </source>
</evidence>
<comment type="caution">
    <text evidence="17">The sequence shown here is derived from an EMBL/GenBank/DDBJ whole genome shotgun (WGS) entry which is preliminary data.</text>
</comment>
<evidence type="ECO:0000256" key="3">
    <source>
        <dbReference type="ARBA" id="ARBA00022692"/>
    </source>
</evidence>
<comment type="subcellular location">
    <subcellularLocation>
        <location evidence="1">Cell membrane</location>
        <topology evidence="1">Single-pass type I membrane protein</topology>
    </subcellularLocation>
</comment>
<feature type="domain" description="Ig-like" evidence="16">
    <location>
        <begin position="40"/>
        <end position="138"/>
    </location>
</feature>
<dbReference type="Proteomes" id="UP000661971">
    <property type="component" value="Unassembled WGS sequence"/>
</dbReference>
<dbReference type="PANTHER" id="PTHR10441:SF2">
    <property type="entry name" value="T-CELL SURFACE GLYCOPROTEIN CD8 ALPHA CHAIN"/>
    <property type="match status" value="1"/>
</dbReference>
<dbReference type="PROSITE" id="PS50835">
    <property type="entry name" value="IG_LIKE"/>
    <property type="match status" value="1"/>
</dbReference>
<evidence type="ECO:0000256" key="12">
    <source>
        <dbReference type="ARBA" id="ARBA00023288"/>
    </source>
</evidence>
<dbReference type="SUPFAM" id="SSF48726">
    <property type="entry name" value="Immunoglobulin"/>
    <property type="match status" value="1"/>
</dbReference>
<dbReference type="GO" id="GO:0009897">
    <property type="term" value="C:external side of plasma membrane"/>
    <property type="evidence" value="ECO:0007669"/>
    <property type="project" value="TreeGrafter"/>
</dbReference>
<keyword evidence="3 15" id="KW-0812">Transmembrane</keyword>
<evidence type="ECO:0000313" key="17">
    <source>
        <dbReference type="EMBL" id="NXD13965.1"/>
    </source>
</evidence>
<reference evidence="18" key="1">
    <citation type="submission" date="2023-07" db="EMBL/GenBank/DDBJ databases">
        <title>Bird 10,000 Genomes (B10K) Project - Family phase.</title>
        <authorList>
            <person name="Zhang G."/>
        </authorList>
    </citation>
    <scope>NUCLEOTIDE SEQUENCE [LARGE SCALE GENOMIC DNA]</scope>
</reference>
<evidence type="ECO:0000256" key="8">
    <source>
        <dbReference type="ARBA" id="ARBA00023136"/>
    </source>
</evidence>
<evidence type="ECO:0000256" key="4">
    <source>
        <dbReference type="ARBA" id="ARBA00022729"/>
    </source>
</evidence>
<feature type="non-terminal residue" evidence="17">
    <location>
        <position position="216"/>
    </location>
</feature>
<evidence type="ECO:0000256" key="14">
    <source>
        <dbReference type="SAM" id="MobiDB-lite"/>
    </source>
</evidence>
<gene>
    <name evidence="17" type="primary">Cd8a</name>
    <name evidence="17" type="ORF">NOTNIG_R13679</name>
</gene>
<evidence type="ECO:0000259" key="16">
    <source>
        <dbReference type="PROSITE" id="PS50835"/>
    </source>
</evidence>
<evidence type="ECO:0000256" key="2">
    <source>
        <dbReference type="ARBA" id="ARBA00022475"/>
    </source>
</evidence>
<keyword evidence="4" id="KW-0732">Signal</keyword>
<evidence type="ECO:0000256" key="5">
    <source>
        <dbReference type="ARBA" id="ARBA00022859"/>
    </source>
</evidence>
<keyword evidence="8 15" id="KW-0472">Membrane</keyword>
<dbReference type="FunFam" id="2.60.40.10:FF:001514">
    <property type="entry name" value="CD8 alpha chain"/>
    <property type="match status" value="1"/>
</dbReference>
<dbReference type="InterPro" id="IPR013783">
    <property type="entry name" value="Ig-like_fold"/>
</dbReference>
<keyword evidence="7" id="KW-1064">Adaptive immunity</keyword>